<protein>
    <submittedName>
        <fullName evidence="1">Uncharacterized protein</fullName>
    </submittedName>
</protein>
<accession>A0A6J8A0U2</accession>
<dbReference type="Proteomes" id="UP000507470">
    <property type="component" value="Unassembled WGS sequence"/>
</dbReference>
<gene>
    <name evidence="1" type="ORF">MCOR_1574</name>
</gene>
<dbReference type="AlphaFoldDB" id="A0A6J8A0U2"/>
<proteinExistence type="predicted"/>
<dbReference type="EMBL" id="CACVKT020000326">
    <property type="protein sequence ID" value="CAC5358238.1"/>
    <property type="molecule type" value="Genomic_DNA"/>
</dbReference>
<evidence type="ECO:0000313" key="2">
    <source>
        <dbReference type="Proteomes" id="UP000507470"/>
    </source>
</evidence>
<reference evidence="1 2" key="1">
    <citation type="submission" date="2020-06" db="EMBL/GenBank/DDBJ databases">
        <authorList>
            <person name="Li R."/>
            <person name="Bekaert M."/>
        </authorList>
    </citation>
    <scope>NUCLEOTIDE SEQUENCE [LARGE SCALE GENOMIC DNA]</scope>
    <source>
        <strain evidence="2">wild</strain>
    </source>
</reference>
<name>A0A6J8A0U2_MYTCO</name>
<evidence type="ECO:0000313" key="1">
    <source>
        <dbReference type="EMBL" id="CAC5358238.1"/>
    </source>
</evidence>
<keyword evidence="2" id="KW-1185">Reference proteome</keyword>
<sequence length="184" mass="20999">METNVNEIANALEKTKQHASNFQTFLGINKWIREIENHEMELRSAQSDQSMANVDIQIRINPFLSKIERDVSEYGKLEINFSPPTKLVLRKEKQGQQLLIPSSPSISQIQHSTICSFDIPKGESKCMITGCNMFEDERMIFFDSRDVNKRIVVMNNKGSFIKEIKLTDIPFDVTVIDSNTAAVT</sequence>
<organism evidence="1 2">
    <name type="scientific">Mytilus coruscus</name>
    <name type="common">Sea mussel</name>
    <dbReference type="NCBI Taxonomy" id="42192"/>
    <lineage>
        <taxon>Eukaryota</taxon>
        <taxon>Metazoa</taxon>
        <taxon>Spiralia</taxon>
        <taxon>Lophotrochozoa</taxon>
        <taxon>Mollusca</taxon>
        <taxon>Bivalvia</taxon>
        <taxon>Autobranchia</taxon>
        <taxon>Pteriomorphia</taxon>
        <taxon>Mytilida</taxon>
        <taxon>Mytiloidea</taxon>
        <taxon>Mytilidae</taxon>
        <taxon>Mytilinae</taxon>
        <taxon>Mytilus</taxon>
    </lineage>
</organism>